<dbReference type="AlphaFoldDB" id="A0A6L8MQJ0"/>
<gene>
    <name evidence="2" type="ORF">GTP44_12310</name>
</gene>
<dbReference type="RefSeq" id="WP_161019661.1">
    <property type="nucleotide sequence ID" value="NZ_WWCP01000012.1"/>
</dbReference>
<sequence>MKFDWHGGDILRTTLIDADYRHTQNVRRFMTAQCGPHFKFDREFMAWVRSGAATNMGDVVDEWTRREQLP</sequence>
<feature type="domain" description="DUF6434" evidence="1">
    <location>
        <begin position="3"/>
        <end position="66"/>
    </location>
</feature>
<evidence type="ECO:0000259" key="1">
    <source>
        <dbReference type="Pfam" id="PF20026"/>
    </source>
</evidence>
<comment type="caution">
    <text evidence="2">The sequence shown here is derived from an EMBL/GenBank/DDBJ whole genome shotgun (WGS) entry which is preliminary data.</text>
</comment>
<dbReference type="Proteomes" id="UP000474565">
    <property type="component" value="Unassembled WGS sequence"/>
</dbReference>
<evidence type="ECO:0000313" key="2">
    <source>
        <dbReference type="EMBL" id="MYM82738.1"/>
    </source>
</evidence>
<reference evidence="2 3" key="1">
    <citation type="submission" date="2019-12" db="EMBL/GenBank/DDBJ databases">
        <title>Novel species isolated from a subtropical stream in China.</title>
        <authorList>
            <person name="Lu H."/>
        </authorList>
    </citation>
    <scope>NUCLEOTIDE SEQUENCE [LARGE SCALE GENOMIC DNA]</scope>
    <source>
        <strain evidence="2 3">FT50W</strain>
    </source>
</reference>
<organism evidence="2 3">
    <name type="scientific">Duganella lactea</name>
    <dbReference type="NCBI Taxonomy" id="2692173"/>
    <lineage>
        <taxon>Bacteria</taxon>
        <taxon>Pseudomonadati</taxon>
        <taxon>Pseudomonadota</taxon>
        <taxon>Betaproteobacteria</taxon>
        <taxon>Burkholderiales</taxon>
        <taxon>Oxalobacteraceae</taxon>
        <taxon>Telluria group</taxon>
        <taxon>Duganella</taxon>
    </lineage>
</organism>
<name>A0A6L8MQJ0_9BURK</name>
<evidence type="ECO:0000313" key="3">
    <source>
        <dbReference type="Proteomes" id="UP000474565"/>
    </source>
</evidence>
<accession>A0A6L8MQJ0</accession>
<dbReference type="EMBL" id="WWCP01000012">
    <property type="protein sequence ID" value="MYM82738.1"/>
    <property type="molecule type" value="Genomic_DNA"/>
</dbReference>
<dbReference type="InterPro" id="IPR045492">
    <property type="entry name" value="DUF6434"/>
</dbReference>
<dbReference type="Pfam" id="PF20026">
    <property type="entry name" value="DUF6434"/>
    <property type="match status" value="1"/>
</dbReference>
<proteinExistence type="predicted"/>
<protein>
    <recommendedName>
        <fullName evidence="1">DUF6434 domain-containing protein</fullName>
    </recommendedName>
</protein>